<protein>
    <submittedName>
        <fullName evidence="2">Uncharacterized protein</fullName>
    </submittedName>
</protein>
<keyword evidence="3" id="KW-1185">Reference proteome</keyword>
<feature type="region of interest" description="Disordered" evidence="1">
    <location>
        <begin position="241"/>
        <end position="278"/>
    </location>
</feature>
<accession>A0A1J4JRE1</accession>
<comment type="caution">
    <text evidence="2">The sequence shown here is derived from an EMBL/GenBank/DDBJ whole genome shotgun (WGS) entry which is preliminary data.</text>
</comment>
<evidence type="ECO:0000256" key="1">
    <source>
        <dbReference type="SAM" id="MobiDB-lite"/>
    </source>
</evidence>
<proteinExistence type="predicted"/>
<reference evidence="2" key="1">
    <citation type="submission" date="2016-10" db="EMBL/GenBank/DDBJ databases">
        <authorList>
            <person name="Benchimol M."/>
            <person name="Almeida L.G."/>
            <person name="Vasconcelos A.T."/>
            <person name="Perreira-Neves A."/>
            <person name="Rosa I.A."/>
            <person name="Tasca T."/>
            <person name="Bogo M.R."/>
            <person name="de Souza W."/>
        </authorList>
    </citation>
    <scope>NUCLEOTIDE SEQUENCE [LARGE SCALE GENOMIC DNA]</scope>
    <source>
        <strain evidence="2">K</strain>
    </source>
</reference>
<organism evidence="2 3">
    <name type="scientific">Tritrichomonas foetus</name>
    <dbReference type="NCBI Taxonomy" id="1144522"/>
    <lineage>
        <taxon>Eukaryota</taxon>
        <taxon>Metamonada</taxon>
        <taxon>Parabasalia</taxon>
        <taxon>Tritrichomonadida</taxon>
        <taxon>Tritrichomonadidae</taxon>
        <taxon>Tritrichomonas</taxon>
    </lineage>
</organism>
<sequence length="324" mass="37600">MDPPRIASKAGLARYRPLQAGIDKSDSKKSNLPNGWFYNEQQEEGFWKNLEDDATKNIQPFNFEEENQHREVMNEMNDSSSRIKALIGKFDYLDQEAMIEMLHTMGDGNDFEDGEEIANTPSAFLEDAKNSVFQYVNEIKELSDSQASLLENLKSWFKNLSNNETFLQNETQGNSESFDKTNVFEFISEYIQETEERMEIAQNIHSDVTHFWMEQMGKYKKSVIQKEIEIKQLKKSLEIAAGKSKKGNKKDKSEKNDKNDNNDKNETDLQKNLKTQLRKVEEQKNTIDKLKNQLHDVQGQLAFIQARSTPSSENFQLRIAERDN</sequence>
<dbReference type="VEuPathDB" id="TrichDB:TRFO_08050"/>
<feature type="compositionally biased region" description="Basic and acidic residues" evidence="1">
    <location>
        <begin position="250"/>
        <end position="271"/>
    </location>
</feature>
<name>A0A1J4JRE1_9EUKA</name>
<evidence type="ECO:0000313" key="2">
    <source>
        <dbReference type="EMBL" id="OHT00094.1"/>
    </source>
</evidence>
<evidence type="ECO:0000313" key="3">
    <source>
        <dbReference type="Proteomes" id="UP000179807"/>
    </source>
</evidence>
<dbReference type="EMBL" id="MLAK01000971">
    <property type="protein sequence ID" value="OHT00094.1"/>
    <property type="molecule type" value="Genomic_DNA"/>
</dbReference>
<dbReference type="Proteomes" id="UP000179807">
    <property type="component" value="Unassembled WGS sequence"/>
</dbReference>
<dbReference type="RefSeq" id="XP_068353230.1">
    <property type="nucleotide sequence ID" value="XM_068494068.1"/>
</dbReference>
<dbReference type="GeneID" id="94828772"/>
<dbReference type="AlphaFoldDB" id="A0A1J4JRE1"/>
<gene>
    <name evidence="2" type="ORF">TRFO_08050</name>
</gene>